<dbReference type="InterPro" id="IPR047197">
    <property type="entry name" value="THYN1-like_EVE"/>
</dbReference>
<dbReference type="PANTHER" id="PTHR14087:SF7">
    <property type="entry name" value="THYMOCYTE NUCLEAR PROTEIN 1"/>
    <property type="match status" value="1"/>
</dbReference>
<dbReference type="CDD" id="cd21133">
    <property type="entry name" value="EVE"/>
    <property type="match status" value="1"/>
</dbReference>
<dbReference type="PANTHER" id="PTHR14087">
    <property type="entry name" value="THYMOCYTE NUCLEAR PROTEIN 1"/>
    <property type="match status" value="1"/>
</dbReference>
<dbReference type="Proteomes" id="UP001163726">
    <property type="component" value="Chromosome"/>
</dbReference>
<gene>
    <name evidence="2" type="ORF">OLW01_05430</name>
</gene>
<accession>A0ABY7ANU5</accession>
<keyword evidence="3" id="KW-1185">Reference proteome</keyword>
<organism evidence="2 3">
    <name type="scientific">Catenovulum adriaticum</name>
    <dbReference type="NCBI Taxonomy" id="2984846"/>
    <lineage>
        <taxon>Bacteria</taxon>
        <taxon>Pseudomonadati</taxon>
        <taxon>Pseudomonadota</taxon>
        <taxon>Gammaproteobacteria</taxon>
        <taxon>Alteromonadales</taxon>
        <taxon>Alteromonadaceae</taxon>
        <taxon>Catenovulum</taxon>
    </lineage>
</organism>
<feature type="domain" description="EVE" evidence="1">
    <location>
        <begin position="2"/>
        <end position="147"/>
    </location>
</feature>
<reference evidence="2" key="1">
    <citation type="submission" date="2022-10" db="EMBL/GenBank/DDBJ databases">
        <title>Catenovulum adriacola sp. nov. isolated in the Harbour of Susak.</title>
        <authorList>
            <person name="Schoch T."/>
            <person name="Reich S.J."/>
            <person name="Stoeferle S."/>
            <person name="Flaiz M."/>
            <person name="Kazda M."/>
            <person name="Riedel C.U."/>
            <person name="Duerre P."/>
        </authorList>
    </citation>
    <scope>NUCLEOTIDE SEQUENCE</scope>
    <source>
        <strain evidence="2">TS8</strain>
    </source>
</reference>
<dbReference type="InterPro" id="IPR052181">
    <property type="entry name" value="5hmC_binding"/>
</dbReference>
<evidence type="ECO:0000313" key="3">
    <source>
        <dbReference type="Proteomes" id="UP001163726"/>
    </source>
</evidence>
<dbReference type="RefSeq" id="WP_268075719.1">
    <property type="nucleotide sequence ID" value="NZ_CP109965.1"/>
</dbReference>
<protein>
    <submittedName>
        <fullName evidence="2">EVE domain-containing protein</fullName>
    </submittedName>
</protein>
<dbReference type="InterPro" id="IPR002740">
    <property type="entry name" value="EVE_domain"/>
</dbReference>
<proteinExistence type="predicted"/>
<dbReference type="SUPFAM" id="SSF88697">
    <property type="entry name" value="PUA domain-like"/>
    <property type="match status" value="1"/>
</dbReference>
<dbReference type="InterPro" id="IPR015947">
    <property type="entry name" value="PUA-like_sf"/>
</dbReference>
<dbReference type="Pfam" id="PF01878">
    <property type="entry name" value="EVE"/>
    <property type="match status" value="1"/>
</dbReference>
<evidence type="ECO:0000259" key="1">
    <source>
        <dbReference type="Pfam" id="PF01878"/>
    </source>
</evidence>
<dbReference type="EMBL" id="CP109965">
    <property type="protein sequence ID" value="WAJ71242.1"/>
    <property type="molecule type" value="Genomic_DNA"/>
</dbReference>
<name>A0ABY7ANU5_9ALTE</name>
<dbReference type="Gene3D" id="3.10.590.10">
    <property type="entry name" value="ph1033 like domains"/>
    <property type="match status" value="1"/>
</dbReference>
<sequence>MSYWLLKTEPDEYSIDDIAKLDTFCWDEIRNYQARNFIRDQVSQGDLAFIYHSSCKQVGIAGVVEIITNGCIEQAQFNPQHAKFDPKSSQDKPKWYSFDIRFKQKFNQVIPLSWIKQQPELNDMVLIKQGRLSVQPVSEQQWQFITSRAK</sequence>
<evidence type="ECO:0000313" key="2">
    <source>
        <dbReference type="EMBL" id="WAJ71242.1"/>
    </source>
</evidence>